<dbReference type="Proteomes" id="UP001576784">
    <property type="component" value="Unassembled WGS sequence"/>
</dbReference>
<dbReference type="EMBL" id="JBHFNR010000271">
    <property type="protein sequence ID" value="MFB2897949.1"/>
    <property type="molecule type" value="Genomic_DNA"/>
</dbReference>
<proteinExistence type="predicted"/>
<reference evidence="1 2" key="1">
    <citation type="submission" date="2024-09" db="EMBL/GenBank/DDBJ databases">
        <title>Floridaenema gen nov. (Aerosakkonemataceae, Aerosakkonematales ord. nov., Cyanobacteria) from benthic tropical and subtropical fresh waters, with the description of four new species.</title>
        <authorList>
            <person name="Moretto J.A."/>
            <person name="Berthold D.E."/>
            <person name="Lefler F.W."/>
            <person name="Huang I.-S."/>
            <person name="Laughinghouse H. IV."/>
        </authorList>
    </citation>
    <scope>NUCLEOTIDE SEQUENCE [LARGE SCALE GENOMIC DNA]</scope>
    <source>
        <strain evidence="1 2">BLCC-F50</strain>
    </source>
</reference>
<dbReference type="RefSeq" id="WP_413267556.1">
    <property type="nucleotide sequence ID" value="NZ_JBHFNR010000271.1"/>
</dbReference>
<name>A0ABV4Y4B3_9CYAN</name>
<comment type="caution">
    <text evidence="1">The sequence shown here is derived from an EMBL/GenBank/DDBJ whole genome shotgun (WGS) entry which is preliminary data.</text>
</comment>
<gene>
    <name evidence="1" type="ORF">ACE1CI_33970</name>
</gene>
<organism evidence="1 2">
    <name type="scientific">Floridaenema flaviceps BLCC-F50</name>
    <dbReference type="NCBI Taxonomy" id="3153642"/>
    <lineage>
        <taxon>Bacteria</taxon>
        <taxon>Bacillati</taxon>
        <taxon>Cyanobacteriota</taxon>
        <taxon>Cyanophyceae</taxon>
        <taxon>Oscillatoriophycideae</taxon>
        <taxon>Aerosakkonematales</taxon>
        <taxon>Aerosakkonemataceae</taxon>
        <taxon>Floridanema</taxon>
        <taxon>Floridanema flaviceps</taxon>
    </lineage>
</organism>
<keyword evidence="2" id="KW-1185">Reference proteome</keyword>
<evidence type="ECO:0000313" key="2">
    <source>
        <dbReference type="Proteomes" id="UP001576784"/>
    </source>
</evidence>
<protein>
    <submittedName>
        <fullName evidence="1">Uncharacterized protein</fullName>
    </submittedName>
</protein>
<sequence length="270" mass="30530">MWLKYAVDANNTLVEIADVSRGKTKLYCPYCGGLAELSRQVQLAGVIKSLNLAEQLVDLRLYRAQLANILLHRLYYLQIEADGLMLHKSGVTKRSLSQRIPEIERGLRSHYQDIKITVLGLWLHRGNVELYFKHRYKPFTYPTGSLTEYYFFSDTSVADSVLDDLNQMQPKVLNPEEESVLAEANFSQFKEMGTLLLSVKQLSVLSLKFSLTQSSEMSNLHNKTIHIKLKVFTFLSGEISAARHLASSISIASGGGEKLRMVMLLPKKLC</sequence>
<accession>A0ABV4Y4B3</accession>
<evidence type="ECO:0000313" key="1">
    <source>
        <dbReference type="EMBL" id="MFB2897949.1"/>
    </source>
</evidence>